<dbReference type="Pfam" id="PF02730">
    <property type="entry name" value="AFOR_N"/>
    <property type="match status" value="1"/>
</dbReference>
<evidence type="ECO:0000256" key="6">
    <source>
        <dbReference type="ARBA" id="ARBA00023004"/>
    </source>
</evidence>
<dbReference type="GO" id="GO:0051539">
    <property type="term" value="F:4 iron, 4 sulfur cluster binding"/>
    <property type="evidence" value="ECO:0007669"/>
    <property type="project" value="UniProtKB-KW"/>
</dbReference>
<comment type="cofactor">
    <cofactor evidence="1">
        <name>[4Fe-4S] cluster</name>
        <dbReference type="ChEBI" id="CHEBI:49883"/>
    </cofactor>
</comment>
<evidence type="ECO:0000256" key="4">
    <source>
        <dbReference type="ARBA" id="ARBA00022723"/>
    </source>
</evidence>
<evidence type="ECO:0000259" key="9">
    <source>
        <dbReference type="SMART" id="SM00790"/>
    </source>
</evidence>
<protein>
    <recommendedName>
        <fullName evidence="9">Aldehyde ferredoxin oxidoreductase N-terminal domain-containing protein</fullName>
    </recommendedName>
</protein>
<evidence type="ECO:0000256" key="7">
    <source>
        <dbReference type="ARBA" id="ARBA00023014"/>
    </source>
</evidence>
<reference evidence="10" key="1">
    <citation type="submission" date="2020-07" db="EMBL/GenBank/DDBJ databases">
        <title>Huge and variable diversity of episymbiotic CPR bacteria and DPANN archaea in groundwater ecosystems.</title>
        <authorList>
            <person name="He C.Y."/>
            <person name="Keren R."/>
            <person name="Whittaker M."/>
            <person name="Farag I.F."/>
            <person name="Doudna J."/>
            <person name="Cate J.H.D."/>
            <person name="Banfield J.F."/>
        </authorList>
    </citation>
    <scope>NUCLEOTIDE SEQUENCE</scope>
    <source>
        <strain evidence="10">NC_groundwater_1482_Ag_S-0.65um_47_24</strain>
    </source>
</reference>
<dbReference type="SMART" id="SM00790">
    <property type="entry name" value="AFOR_N"/>
    <property type="match status" value="1"/>
</dbReference>
<dbReference type="Gene3D" id="1.10.569.10">
    <property type="entry name" value="Aldehyde Ferredoxin Oxidoreductase Protein, subunit A, domain 2"/>
    <property type="match status" value="1"/>
</dbReference>
<evidence type="ECO:0000256" key="1">
    <source>
        <dbReference type="ARBA" id="ARBA00001966"/>
    </source>
</evidence>
<dbReference type="InterPro" id="IPR051919">
    <property type="entry name" value="W-dependent_AOR"/>
</dbReference>
<accession>A0A933GK92</accession>
<comment type="similarity">
    <text evidence="2">Belongs to the AOR/FOR family.</text>
</comment>
<dbReference type="EMBL" id="JACQWF010000054">
    <property type="protein sequence ID" value="MBI4594971.1"/>
    <property type="molecule type" value="Genomic_DNA"/>
</dbReference>
<keyword evidence="7" id="KW-0411">Iron-sulfur</keyword>
<comment type="cofactor">
    <cofactor evidence="8">
        <name>tungstopterin</name>
        <dbReference type="ChEBI" id="CHEBI:30402"/>
    </cofactor>
</comment>
<dbReference type="PANTHER" id="PTHR30038">
    <property type="entry name" value="ALDEHYDE FERREDOXIN OXIDOREDUCTASE"/>
    <property type="match status" value="1"/>
</dbReference>
<dbReference type="InterPro" id="IPR013985">
    <property type="entry name" value="Ald_Fedxn_OxRdtase_dom3"/>
</dbReference>
<keyword evidence="3" id="KW-0004">4Fe-4S</keyword>
<name>A0A933GK92_UNCTE</name>
<dbReference type="GO" id="GO:0046872">
    <property type="term" value="F:metal ion binding"/>
    <property type="evidence" value="ECO:0007669"/>
    <property type="project" value="UniProtKB-KW"/>
</dbReference>
<gene>
    <name evidence="10" type="ORF">HY730_01165</name>
</gene>
<keyword evidence="5" id="KW-0560">Oxidoreductase</keyword>
<proteinExistence type="inferred from homology"/>
<dbReference type="SUPFAM" id="SSF48310">
    <property type="entry name" value="Aldehyde ferredoxin oxidoreductase, C-terminal domains"/>
    <property type="match status" value="1"/>
</dbReference>
<evidence type="ECO:0000256" key="2">
    <source>
        <dbReference type="ARBA" id="ARBA00011032"/>
    </source>
</evidence>
<comment type="caution">
    <text evidence="10">The sequence shown here is derived from an EMBL/GenBank/DDBJ whole genome shotgun (WGS) entry which is preliminary data.</text>
</comment>
<evidence type="ECO:0000313" key="10">
    <source>
        <dbReference type="EMBL" id="MBI4594971.1"/>
    </source>
</evidence>
<dbReference type="Pfam" id="PF01314">
    <property type="entry name" value="AFOR_C"/>
    <property type="match status" value="1"/>
</dbReference>
<dbReference type="Proteomes" id="UP000772181">
    <property type="component" value="Unassembled WGS sequence"/>
</dbReference>
<evidence type="ECO:0000256" key="8">
    <source>
        <dbReference type="ARBA" id="ARBA00049934"/>
    </source>
</evidence>
<dbReference type="SUPFAM" id="SSF56228">
    <property type="entry name" value="Aldehyde ferredoxin oxidoreductase, N-terminal domain"/>
    <property type="match status" value="1"/>
</dbReference>
<organism evidence="10 11">
    <name type="scientific">Tectimicrobiota bacterium</name>
    <dbReference type="NCBI Taxonomy" id="2528274"/>
    <lineage>
        <taxon>Bacteria</taxon>
        <taxon>Pseudomonadati</taxon>
        <taxon>Nitrospinota/Tectimicrobiota group</taxon>
        <taxon>Candidatus Tectimicrobiota</taxon>
    </lineage>
</organism>
<sequence length="658" mass="71980">MRTSAHGYGSILRIDLANRKSSVEEIPAGWKRMFIGGGGINDWLLWSHFLSVDPRLDPRSQDNVLIAGLGPLGATGLGLGSKMKWTFKGPAYGMFGDSVSGGTLSANMRWAGYDYLVITGRAKDPLYLWIDDDEIEFREAKHIWGKGVPESVAAIRNEVNDRDAAVACIGPAGENLVAYASIIVTPSRAAGRCGGGCVAGSKNLKAIAVRGTKGIPVYNPTEFLEVTREVFERLESDPTNGGFRKHGTLGIAGFYDRIGGNAYRNNQSSKVPDEKMVKLHAHWFSEHLKTADLSCSPGCTLGCGHKYFIQGHESELAKNYAGEKGEGPEYFSVATFGMGCDIPDLAAVTHFQSQCNFYGFDIGEIGGIVPFLMELWERGVIDEKDSQRWCGEALSLNWGNAEAVEKIMDFVGYQKNHLGVMLRDGMAKAAQKIMEEKDKPVDKYLITGKGGGTLHEEIRNFPTWALNFAVASRGCDHLKGLNMLDKGFRKDISMAWFGRPEAGKGYCPDLKGMGAAHAENYVAVLNALGVCVFRTAPNPLIIPLEVMSRAYAAMTGVALSAEEMYAAGERICNLEKAFNSRLGLRRQDDHLSYRLMEEPATWGPGKGMKAGDYLEALLDEYYDYHGWDKKTSLQTKQKLTALELDDVAAVLSREGALA</sequence>
<evidence type="ECO:0000256" key="5">
    <source>
        <dbReference type="ARBA" id="ARBA00023002"/>
    </source>
</evidence>
<feature type="domain" description="Aldehyde ferredoxin oxidoreductase N-terminal" evidence="9">
    <location>
        <begin position="9"/>
        <end position="213"/>
    </location>
</feature>
<dbReference type="InterPro" id="IPR036503">
    <property type="entry name" value="Ald_Fedxn_OxRdtase_N_sf"/>
</dbReference>
<dbReference type="InterPro" id="IPR036021">
    <property type="entry name" value="Tungsten_al_ferr_oxy-like_C"/>
</dbReference>
<dbReference type="Gene3D" id="1.10.599.10">
    <property type="entry name" value="Aldehyde Ferredoxin Oxidoreductase Protein, subunit A, domain 3"/>
    <property type="match status" value="1"/>
</dbReference>
<evidence type="ECO:0000256" key="3">
    <source>
        <dbReference type="ARBA" id="ARBA00022485"/>
    </source>
</evidence>
<dbReference type="InterPro" id="IPR013984">
    <property type="entry name" value="Ald_Fedxn_OxRdtase_dom2"/>
</dbReference>
<dbReference type="GO" id="GO:0009055">
    <property type="term" value="F:electron transfer activity"/>
    <property type="evidence" value="ECO:0007669"/>
    <property type="project" value="InterPro"/>
</dbReference>
<dbReference type="GO" id="GO:0016625">
    <property type="term" value="F:oxidoreductase activity, acting on the aldehyde or oxo group of donors, iron-sulfur protein as acceptor"/>
    <property type="evidence" value="ECO:0007669"/>
    <property type="project" value="InterPro"/>
</dbReference>
<keyword evidence="6" id="KW-0408">Iron</keyword>
<dbReference type="Gene3D" id="3.60.9.10">
    <property type="entry name" value="Aldehyde ferredoxin oxidoreductase, N-terminal domain"/>
    <property type="match status" value="1"/>
</dbReference>
<keyword evidence="4" id="KW-0479">Metal-binding</keyword>
<dbReference type="InterPro" id="IPR001203">
    <property type="entry name" value="OxRdtase_Ald_Fedxn_C"/>
</dbReference>
<evidence type="ECO:0000313" key="11">
    <source>
        <dbReference type="Proteomes" id="UP000772181"/>
    </source>
</evidence>
<dbReference type="InterPro" id="IPR013983">
    <property type="entry name" value="Ald_Fedxn_OxRdtase_N"/>
</dbReference>
<dbReference type="PANTHER" id="PTHR30038:SF7">
    <property type="entry name" value="TUNGSTEN-CONTAINING GLYCERALDEHYDE-3-PHOSPHATE:FERREDOXIN OXIDOREDUCTASE"/>
    <property type="match status" value="1"/>
</dbReference>
<dbReference type="AlphaFoldDB" id="A0A933GK92"/>